<dbReference type="RefSeq" id="WP_163711109.1">
    <property type="nucleotide sequence ID" value="NZ_BLLA01000001.1"/>
</dbReference>
<keyword evidence="3" id="KW-1185">Reference proteome</keyword>
<dbReference type="AlphaFoldDB" id="A0A7I9Z8Q5"/>
<evidence type="ECO:0000313" key="3">
    <source>
        <dbReference type="Proteomes" id="UP000465301"/>
    </source>
</evidence>
<feature type="region of interest" description="Disordered" evidence="1">
    <location>
        <begin position="167"/>
        <end position="232"/>
    </location>
</feature>
<name>A0A7I9Z8Q5_9MYCO</name>
<feature type="compositionally biased region" description="Pro residues" evidence="1">
    <location>
        <begin position="177"/>
        <end position="187"/>
    </location>
</feature>
<dbReference type="InterPro" id="IPR036689">
    <property type="entry name" value="ESAT-6-like_sf"/>
</dbReference>
<feature type="compositionally biased region" description="Low complexity" evidence="1">
    <location>
        <begin position="202"/>
        <end position="213"/>
    </location>
</feature>
<dbReference type="SUPFAM" id="SSF140453">
    <property type="entry name" value="EsxAB dimer-like"/>
    <property type="match status" value="1"/>
</dbReference>
<comment type="caution">
    <text evidence="2">The sequence shown here is derived from an EMBL/GenBank/DDBJ whole genome shotgun (WGS) entry which is preliminary data.</text>
</comment>
<evidence type="ECO:0000256" key="1">
    <source>
        <dbReference type="SAM" id="MobiDB-lite"/>
    </source>
</evidence>
<dbReference type="Proteomes" id="UP000465301">
    <property type="component" value="Unassembled WGS sequence"/>
</dbReference>
<proteinExistence type="predicted"/>
<dbReference type="SUPFAM" id="SSF52309">
    <property type="entry name" value="N-(deoxy)ribosyltransferase-like"/>
    <property type="match status" value="1"/>
</dbReference>
<organism evidence="2 3">
    <name type="scientific">Mycobacterium timonense</name>
    <dbReference type="NCBI Taxonomy" id="701043"/>
    <lineage>
        <taxon>Bacteria</taxon>
        <taxon>Bacillati</taxon>
        <taxon>Actinomycetota</taxon>
        <taxon>Actinomycetes</taxon>
        <taxon>Mycobacteriales</taxon>
        <taxon>Mycobacteriaceae</taxon>
        <taxon>Mycobacterium</taxon>
        <taxon>Mycobacterium avium complex (MAC)</taxon>
    </lineage>
</organism>
<gene>
    <name evidence="2" type="ORF">MTIM_30850</name>
</gene>
<reference evidence="2 3" key="1">
    <citation type="journal article" date="2019" name="Emerg. Microbes Infect.">
        <title>Comprehensive subspecies identification of 175 nontuberculous mycobacteria species based on 7547 genomic profiles.</title>
        <authorList>
            <person name="Matsumoto Y."/>
            <person name="Kinjo T."/>
            <person name="Motooka D."/>
            <person name="Nabeya D."/>
            <person name="Jung N."/>
            <person name="Uechi K."/>
            <person name="Horii T."/>
            <person name="Iida T."/>
            <person name="Fujita J."/>
            <person name="Nakamura S."/>
        </authorList>
    </citation>
    <scope>NUCLEOTIDE SEQUENCE [LARGE SCALE GENOMIC DNA]</scope>
    <source>
        <strain evidence="2 3">JCM 30726</strain>
    </source>
</reference>
<sequence>MGQLTPNDVKRWDLGAIQKVFDTANGRANTLRLLGENLQQVHNVLSGWQGEAGEAFRAELGKARRDIEADGQESRQVAAAVARAEGDVRACKRELEDIERAAEASGWTITSDWRIDVGDTWIGRDPIVFAAQQQLLQDQLIALNVHAHSADHELAAAVRLAVGEVPLDATGHSPSGGAPPPQGPPNPATGRKPRTWQDMLLPDGPADAGPDGASPKGPLVPAGAVGKPRSLQDMLLPDGPADARLDGASPNGPPVPAGILGKPRSLQDMLLPAGPAGVGRGGVPAPRLNPADVESFKAMARQTMIRDGVPPNQIEARLNDVVSQTQQWIDNGMPNYVPPEPKAPPPPGFSEGFSDRWFATEQGIKNLFGQGGPGAPSVLKSWEQMLKGTAATALNPVGTGLAEIKSAMDSPSLAYYLGGEASDAATTLPTMLFGGEGAAVVRAGELADLDAAASLPHDFAGSHPPIRAGDDLPAAIGEHHDPFVADHSILDGDHGDGPYPMDSAGHYLPGSLPSYEQLLGITSTQPNSAFYWSGRTADGLGVGPDGSGVAELIAHGTGGRTLEMTLADNGVDPLPVWNRHDPVSVQFWEDASTAYAGNARGEVTAIIGSNLRPGNVWQNIEIPRLMENLNISRIVQIDPDTGEAVTIFERHG</sequence>
<evidence type="ECO:0000313" key="2">
    <source>
        <dbReference type="EMBL" id="GFG97206.1"/>
    </source>
</evidence>
<accession>A0A7I9Z8Q5</accession>
<protein>
    <submittedName>
        <fullName evidence="2">Uncharacterized protein</fullName>
    </submittedName>
</protein>
<dbReference type="EMBL" id="BLLA01000001">
    <property type="protein sequence ID" value="GFG97206.1"/>
    <property type="molecule type" value="Genomic_DNA"/>
</dbReference>